<dbReference type="GO" id="GO:0005886">
    <property type="term" value="C:plasma membrane"/>
    <property type="evidence" value="ECO:0007669"/>
    <property type="project" value="TreeGrafter"/>
</dbReference>
<evidence type="ECO:0000313" key="9">
    <source>
        <dbReference type="EMBL" id="WCR03106.1"/>
    </source>
</evidence>
<dbReference type="PANTHER" id="PTHR11730:SF60">
    <property type="entry name" value="RH50, ISOFORM D"/>
    <property type="match status" value="1"/>
</dbReference>
<accession>A0AA46A743</accession>
<feature type="domain" description="Ammonium transporter AmtB-like" evidence="7">
    <location>
        <begin position="31"/>
        <end position="439"/>
    </location>
</feature>
<dbReference type="Proteomes" id="UP000186216">
    <property type="component" value="Unassembled WGS sequence"/>
</dbReference>
<feature type="region of interest" description="Disordered" evidence="5">
    <location>
        <begin position="446"/>
        <end position="465"/>
    </location>
</feature>
<feature type="transmembrane region" description="Helical" evidence="6">
    <location>
        <begin position="150"/>
        <end position="172"/>
    </location>
</feature>
<dbReference type="EMBL" id="CP067140">
    <property type="protein sequence ID" value="WCR03106.1"/>
    <property type="molecule type" value="Genomic_DNA"/>
</dbReference>
<feature type="transmembrane region" description="Helical" evidence="6">
    <location>
        <begin position="184"/>
        <end position="205"/>
    </location>
</feature>
<keyword evidence="4 6" id="KW-0472">Membrane</keyword>
<protein>
    <submittedName>
        <fullName evidence="8">Ammonium transporter</fullName>
    </submittedName>
</protein>
<keyword evidence="3 6" id="KW-1133">Transmembrane helix</keyword>
<evidence type="ECO:0000256" key="4">
    <source>
        <dbReference type="ARBA" id="ARBA00023136"/>
    </source>
</evidence>
<dbReference type="GO" id="GO:0097272">
    <property type="term" value="P:ammonium homeostasis"/>
    <property type="evidence" value="ECO:0007669"/>
    <property type="project" value="TreeGrafter"/>
</dbReference>
<dbReference type="Proteomes" id="UP001215549">
    <property type="component" value="Chromosome"/>
</dbReference>
<keyword evidence="2 6" id="KW-0812">Transmembrane</keyword>
<evidence type="ECO:0000256" key="2">
    <source>
        <dbReference type="ARBA" id="ARBA00022692"/>
    </source>
</evidence>
<dbReference type="SUPFAM" id="SSF111352">
    <property type="entry name" value="Ammonium transporter"/>
    <property type="match status" value="1"/>
</dbReference>
<gene>
    <name evidence="9" type="ORF">JHX88_20370</name>
    <name evidence="8" type="ORF">SAMN05421772_11630</name>
</gene>
<dbReference type="AlphaFoldDB" id="A0AA46A743"/>
<dbReference type="InterPro" id="IPR029020">
    <property type="entry name" value="Ammonium/urea_transptr"/>
</dbReference>
<reference evidence="8 10" key="1">
    <citation type="submission" date="2017-01" db="EMBL/GenBank/DDBJ databases">
        <authorList>
            <person name="Varghese N."/>
            <person name="Submissions S."/>
        </authorList>
    </citation>
    <scope>NUCLEOTIDE SEQUENCE [LARGE SCALE GENOMIC DNA]</scope>
    <source>
        <strain evidence="8 10">DSM 18447</strain>
    </source>
</reference>
<feature type="transmembrane region" description="Helical" evidence="6">
    <location>
        <begin position="120"/>
        <end position="138"/>
    </location>
</feature>
<dbReference type="EMBL" id="FTOU01000016">
    <property type="protein sequence ID" value="SIT07717.1"/>
    <property type="molecule type" value="Genomic_DNA"/>
</dbReference>
<evidence type="ECO:0000313" key="11">
    <source>
        <dbReference type="Proteomes" id="UP001215549"/>
    </source>
</evidence>
<evidence type="ECO:0000313" key="8">
    <source>
        <dbReference type="EMBL" id="SIT07717.1"/>
    </source>
</evidence>
<dbReference type="RefSeq" id="WP_084203262.1">
    <property type="nucleotide sequence ID" value="NZ_CP067140.1"/>
</dbReference>
<evidence type="ECO:0000256" key="6">
    <source>
        <dbReference type="SAM" id="Phobius"/>
    </source>
</evidence>
<feature type="transmembrane region" description="Helical" evidence="6">
    <location>
        <begin position="61"/>
        <end position="82"/>
    </location>
</feature>
<dbReference type="Gene3D" id="1.10.3430.10">
    <property type="entry name" value="Ammonium transporter AmtB like domains"/>
    <property type="match status" value="1"/>
</dbReference>
<feature type="transmembrane region" description="Helical" evidence="6">
    <location>
        <begin position="271"/>
        <end position="288"/>
    </location>
</feature>
<name>A0AA46A743_9RHOB</name>
<evidence type="ECO:0000259" key="7">
    <source>
        <dbReference type="Pfam" id="PF00909"/>
    </source>
</evidence>
<feature type="transmembrane region" description="Helical" evidence="6">
    <location>
        <begin position="319"/>
        <end position="338"/>
    </location>
</feature>
<evidence type="ECO:0000256" key="1">
    <source>
        <dbReference type="ARBA" id="ARBA00004141"/>
    </source>
</evidence>
<feature type="transmembrane region" description="Helical" evidence="6">
    <location>
        <begin position="20"/>
        <end position="40"/>
    </location>
</feature>
<feature type="transmembrane region" description="Helical" evidence="6">
    <location>
        <begin position="295"/>
        <end position="313"/>
    </location>
</feature>
<dbReference type="InterPro" id="IPR024041">
    <property type="entry name" value="NH4_transpt_AmtB-like_dom"/>
</dbReference>
<dbReference type="PANTHER" id="PTHR11730">
    <property type="entry name" value="AMMONIUM TRANSPORTER"/>
    <property type="match status" value="1"/>
</dbReference>
<sequence>MEHAAMLYPEQVTLNSLVQNLVYGSGTVGAILVVVGLLMIDAGTTRSENLYNSTIEKLVGFFLGFTTYFVIGFGFWAAQYYIMEGATLGNAISDWWLGGALANSLAQHTDPAVFPGLNNFQIFVFFLACFAGIINVLLHFSVSERMKASAYYITAVVATVVSSALSWMTWGSVGPLTNAGFHDFFGVGFVYLFPAGMALVLVPKLGQRPGMFEPHPKVPSYNAPSIGLAATGLITIFAGLPMVILSCLFFFDPEALAVSVTMADTSVGIAFNNYGLAWAGGAVTGAIISYRTKNYAYLLLGPLAGYVAIASGFDVYLPWQAFLVALFAPITSWAVYEFTLKRGIDEHKLFPLFIGAGIYGLIMVGLIKAGTPRGGYFGIEEGAFAFQHGQIGIVMQLAGIAVCIGAGALTAVILAFVLERTVGLRVPVEDQASGLDELYWGLQSDEKKVGQPATEIPSDLAGSLK</sequence>
<evidence type="ECO:0000256" key="3">
    <source>
        <dbReference type="ARBA" id="ARBA00022989"/>
    </source>
</evidence>
<keyword evidence="11" id="KW-1185">Reference proteome</keyword>
<organism evidence="8 10">
    <name type="scientific">Paracoccus saliphilus</name>
    <dbReference type="NCBI Taxonomy" id="405559"/>
    <lineage>
        <taxon>Bacteria</taxon>
        <taxon>Pseudomonadati</taxon>
        <taxon>Pseudomonadota</taxon>
        <taxon>Alphaproteobacteria</taxon>
        <taxon>Rhodobacterales</taxon>
        <taxon>Paracoccaceae</taxon>
        <taxon>Paracoccus</taxon>
    </lineage>
</organism>
<reference evidence="9 11" key="2">
    <citation type="submission" date="2021-01" db="EMBL/GenBank/DDBJ databases">
        <title>Biogeographic distribution of Paracoccus.</title>
        <authorList>
            <person name="Hollensteiner J."/>
            <person name="Leineberger J."/>
            <person name="Brinkhoff T."/>
            <person name="Daniel R."/>
        </authorList>
    </citation>
    <scope>NUCLEOTIDE SEQUENCE [LARGE SCALE GENOMIC DNA]</scope>
    <source>
        <strain evidence="9 11">DSM 18447</strain>
    </source>
</reference>
<feature type="transmembrane region" description="Helical" evidence="6">
    <location>
        <begin position="350"/>
        <end position="371"/>
    </location>
</feature>
<comment type="subcellular location">
    <subcellularLocation>
        <location evidence="1">Membrane</location>
        <topology evidence="1">Multi-pass membrane protein</topology>
    </subcellularLocation>
</comment>
<proteinExistence type="predicted"/>
<dbReference type="GO" id="GO:0008519">
    <property type="term" value="F:ammonium channel activity"/>
    <property type="evidence" value="ECO:0007669"/>
    <property type="project" value="InterPro"/>
</dbReference>
<feature type="transmembrane region" description="Helical" evidence="6">
    <location>
        <begin position="391"/>
        <end position="418"/>
    </location>
</feature>
<evidence type="ECO:0000313" key="10">
    <source>
        <dbReference type="Proteomes" id="UP000186216"/>
    </source>
</evidence>
<feature type="transmembrane region" description="Helical" evidence="6">
    <location>
        <begin position="226"/>
        <end position="251"/>
    </location>
</feature>
<dbReference type="Pfam" id="PF00909">
    <property type="entry name" value="Ammonium_transp"/>
    <property type="match status" value="1"/>
</dbReference>
<evidence type="ECO:0000256" key="5">
    <source>
        <dbReference type="SAM" id="MobiDB-lite"/>
    </source>
</evidence>